<dbReference type="Proteomes" id="UP000403266">
    <property type="component" value="Unassembled WGS sequence"/>
</dbReference>
<dbReference type="Pfam" id="PF08548">
    <property type="entry name" value="Peptidase_M10_C"/>
    <property type="match status" value="1"/>
</dbReference>
<dbReference type="Gene3D" id="2.150.10.10">
    <property type="entry name" value="Serralysin-like metalloprotease, C-terminal"/>
    <property type="match status" value="2"/>
</dbReference>
<dbReference type="InterPro" id="IPR011049">
    <property type="entry name" value="Serralysin-like_metalloprot_C"/>
</dbReference>
<dbReference type="InterPro" id="IPR012938">
    <property type="entry name" value="Glc/Sorbosone_DH"/>
</dbReference>
<dbReference type="GO" id="GO:0005509">
    <property type="term" value="F:calcium ion binding"/>
    <property type="evidence" value="ECO:0007669"/>
    <property type="project" value="InterPro"/>
</dbReference>
<organism evidence="8 9">
    <name type="scientific">Microvirga tunisiensis</name>
    <dbReference type="NCBI Taxonomy" id="2108360"/>
    <lineage>
        <taxon>Bacteria</taxon>
        <taxon>Pseudomonadati</taxon>
        <taxon>Pseudomonadota</taxon>
        <taxon>Alphaproteobacteria</taxon>
        <taxon>Hyphomicrobiales</taxon>
        <taxon>Methylobacteriaceae</taxon>
        <taxon>Microvirga</taxon>
    </lineage>
</organism>
<keyword evidence="9" id="KW-1185">Reference proteome</keyword>
<feature type="compositionally biased region" description="Gly residues" evidence="5">
    <location>
        <begin position="410"/>
        <end position="429"/>
    </location>
</feature>
<evidence type="ECO:0000256" key="2">
    <source>
        <dbReference type="ARBA" id="ARBA00004613"/>
    </source>
</evidence>
<gene>
    <name evidence="8" type="ORF">FS320_16245</name>
</gene>
<dbReference type="OrthoDB" id="9770043at2"/>
<feature type="domain" description="Glucose/Sorbosone dehydrogenase" evidence="6">
    <location>
        <begin position="44"/>
        <end position="344"/>
    </location>
</feature>
<dbReference type="InterPro" id="IPR018511">
    <property type="entry name" value="Hemolysin-typ_Ca-bd_CS"/>
</dbReference>
<dbReference type="InterPro" id="IPR011041">
    <property type="entry name" value="Quinoprot_gluc/sorb_DH_b-prop"/>
</dbReference>
<evidence type="ECO:0000259" key="6">
    <source>
        <dbReference type="Pfam" id="PF07995"/>
    </source>
</evidence>
<name>A0A5N7MRU9_9HYPH</name>
<protein>
    <recommendedName>
        <fullName evidence="10">Glucose/Sorbosone dehydrogenase domain-containing protein</fullName>
    </recommendedName>
</protein>
<dbReference type="GO" id="GO:0005615">
    <property type="term" value="C:extracellular space"/>
    <property type="evidence" value="ECO:0007669"/>
    <property type="project" value="InterPro"/>
</dbReference>
<dbReference type="PANTHER" id="PTHR19328">
    <property type="entry name" value="HEDGEHOG-INTERACTING PROTEIN"/>
    <property type="match status" value="1"/>
</dbReference>
<accession>A0A5N7MRU9</accession>
<evidence type="ECO:0008006" key="10">
    <source>
        <dbReference type="Google" id="ProtNLM"/>
    </source>
</evidence>
<dbReference type="InterPro" id="IPR013858">
    <property type="entry name" value="Peptidase_M10B_C"/>
</dbReference>
<dbReference type="EMBL" id="VOSK01000059">
    <property type="protein sequence ID" value="MPR26726.1"/>
    <property type="molecule type" value="Genomic_DNA"/>
</dbReference>
<evidence type="ECO:0000259" key="7">
    <source>
        <dbReference type="Pfam" id="PF08548"/>
    </source>
</evidence>
<reference evidence="8 9" key="1">
    <citation type="journal article" date="2019" name="Syst. Appl. Microbiol.">
        <title>Microvirga tunisiensis sp. nov., a root nodule symbiotic bacterium isolated from Lupinus micranthus and L. luteus grown in Northern Tunisia.</title>
        <authorList>
            <person name="Msaddak A."/>
            <person name="Rejili M."/>
            <person name="Duran D."/>
            <person name="Mars M."/>
            <person name="Palacios J.M."/>
            <person name="Ruiz-Argueso T."/>
            <person name="Rey L."/>
            <person name="Imperial J."/>
        </authorList>
    </citation>
    <scope>NUCLEOTIDE SEQUENCE [LARGE SCALE GENOMIC DNA]</scope>
    <source>
        <strain evidence="8 9">Lmie10</strain>
    </source>
</reference>
<keyword evidence="3" id="KW-0964">Secreted</keyword>
<keyword evidence="4" id="KW-0677">Repeat</keyword>
<proteinExistence type="predicted"/>
<evidence type="ECO:0000256" key="5">
    <source>
        <dbReference type="SAM" id="MobiDB-lite"/>
    </source>
</evidence>
<comment type="cofactor">
    <cofactor evidence="1">
        <name>Ca(2+)</name>
        <dbReference type="ChEBI" id="CHEBI:29108"/>
    </cofactor>
</comment>
<dbReference type="InterPro" id="IPR011042">
    <property type="entry name" value="6-blade_b-propeller_TolB-like"/>
</dbReference>
<evidence type="ECO:0000256" key="3">
    <source>
        <dbReference type="ARBA" id="ARBA00022525"/>
    </source>
</evidence>
<dbReference type="SUPFAM" id="SSF51120">
    <property type="entry name" value="beta-Roll"/>
    <property type="match status" value="2"/>
</dbReference>
<comment type="caution">
    <text evidence="8">The sequence shown here is derived from an EMBL/GenBank/DDBJ whole genome shotgun (WGS) entry which is preliminary data.</text>
</comment>
<dbReference type="PRINTS" id="PR00313">
    <property type="entry name" value="CABNDNGRPT"/>
</dbReference>
<dbReference type="AlphaFoldDB" id="A0A5N7MRU9"/>
<evidence type="ECO:0000256" key="4">
    <source>
        <dbReference type="ARBA" id="ARBA00022737"/>
    </source>
</evidence>
<sequence length="648" mass="67867">MAVRIGSQAADRLSGTGAADEIYGYDPDARIPPTMAASIIVSGLENPLYLTSAPGNPRHLFILEKRGLVKVYDTATGQTLGTSFLNVSTQVATDGEQGLLGLAFAPDFATSRTFYVYLSTTAGDVEIREYKTLASNPLVADAGSMRLIDRIDYPSSTNHRGGWIGFGPDGYLYVATGDGANGANSQSLGNQLGKILRLDVRSDAFPADATRNYALPVDNPASIDGLAGSAVGTGIYAAGLRNPWRVSFDRLTGEMYIGDVGQSTYEEINFGRAGANYGWSATEGPFNPGAFPNYTNPIHFYDRSLGQAVTGGYVYRGPEQDFQGTYFFSDFASSGIWSLQRAAGSWSFQDLTGQVAVGGGPISSVSSMGEDGSGNLYIVDYGGKVFRLDLKSGSGPDLRDDAADVLRGGGGNDRIYGGGGNDSLSGGSGNDHLRGGPGADLLSGGSGFDYADYRDSPGRVVIDLLKRTQAGSDASGDRFSSIEGVWGSAFDDVLKGSTGHKTLRGGAGNDSLSGNAGDDRLYGDAGRDTILGSTGKDWLSGGSEADVFRWPSIGAVGSAPSRADVVRDFSHSAQDHLDLSRIDANALRAGNQAFAFIGKGEFTAAGQVRYEAAGSEARVFLNTDADHDAEGIIRLAGIRSLKSGDFLL</sequence>
<dbReference type="Pfam" id="PF07995">
    <property type="entry name" value="GSDH"/>
    <property type="match status" value="1"/>
</dbReference>
<evidence type="ECO:0000313" key="9">
    <source>
        <dbReference type="Proteomes" id="UP000403266"/>
    </source>
</evidence>
<dbReference type="InterPro" id="IPR001343">
    <property type="entry name" value="Hemolysn_Ca-bd"/>
</dbReference>
<evidence type="ECO:0000313" key="8">
    <source>
        <dbReference type="EMBL" id="MPR26726.1"/>
    </source>
</evidence>
<dbReference type="Pfam" id="PF00353">
    <property type="entry name" value="HemolysinCabind"/>
    <property type="match status" value="3"/>
</dbReference>
<dbReference type="SUPFAM" id="SSF50952">
    <property type="entry name" value="Soluble quinoprotein glucose dehydrogenase"/>
    <property type="match status" value="1"/>
</dbReference>
<comment type="subcellular location">
    <subcellularLocation>
        <location evidence="2">Secreted</location>
    </subcellularLocation>
</comment>
<feature type="domain" description="Peptidase M10 serralysin C-terminal" evidence="7">
    <location>
        <begin position="508"/>
        <end position="647"/>
    </location>
</feature>
<feature type="region of interest" description="Disordered" evidence="5">
    <location>
        <begin position="410"/>
        <end position="438"/>
    </location>
</feature>
<dbReference type="RefSeq" id="WP_152712893.1">
    <property type="nucleotide sequence ID" value="NZ_VOSJ01000070.1"/>
</dbReference>
<dbReference type="PANTHER" id="PTHR19328:SF75">
    <property type="entry name" value="ALDOSE SUGAR DEHYDROGENASE YLII"/>
    <property type="match status" value="1"/>
</dbReference>
<dbReference type="PROSITE" id="PS00330">
    <property type="entry name" value="HEMOLYSIN_CALCIUM"/>
    <property type="match status" value="4"/>
</dbReference>
<evidence type="ECO:0000256" key="1">
    <source>
        <dbReference type="ARBA" id="ARBA00001913"/>
    </source>
</evidence>
<dbReference type="Gene3D" id="2.120.10.30">
    <property type="entry name" value="TolB, C-terminal domain"/>
    <property type="match status" value="1"/>
</dbReference>